<feature type="domain" description="Cyclic nucleotide-binding" evidence="14">
    <location>
        <begin position="378"/>
        <end position="497"/>
    </location>
</feature>
<comment type="function">
    <text evidence="13">Potassium channel.</text>
</comment>
<evidence type="ECO:0000256" key="2">
    <source>
        <dbReference type="ARBA" id="ARBA00007929"/>
    </source>
</evidence>
<dbReference type="PROSITE" id="PS50042">
    <property type="entry name" value="CNMP_BINDING_3"/>
    <property type="match status" value="1"/>
</dbReference>
<evidence type="ECO:0000313" key="16">
    <source>
        <dbReference type="EMBL" id="KAJ8477167.1"/>
    </source>
</evidence>
<dbReference type="SUPFAM" id="SSF51206">
    <property type="entry name" value="cAMP-binding domain-like"/>
    <property type="match status" value="1"/>
</dbReference>
<dbReference type="InterPro" id="IPR014710">
    <property type="entry name" value="RmlC-like_jellyroll"/>
</dbReference>
<keyword evidence="10 13" id="KW-0406">Ion transport</keyword>
<feature type="transmembrane region" description="Helical" evidence="13">
    <location>
        <begin position="245"/>
        <end position="264"/>
    </location>
</feature>
<evidence type="ECO:0000256" key="7">
    <source>
        <dbReference type="ARBA" id="ARBA00022882"/>
    </source>
</evidence>
<evidence type="ECO:0000256" key="12">
    <source>
        <dbReference type="ARBA" id="ARBA00023303"/>
    </source>
</evidence>
<evidence type="ECO:0000256" key="5">
    <source>
        <dbReference type="ARBA" id="ARBA00022692"/>
    </source>
</evidence>
<dbReference type="GO" id="GO:0005249">
    <property type="term" value="F:voltage-gated potassium channel activity"/>
    <property type="evidence" value="ECO:0007669"/>
    <property type="project" value="UniProtKB-UniRule"/>
</dbReference>
<feature type="transmembrane region" description="Helical" evidence="13">
    <location>
        <begin position="202"/>
        <end position="221"/>
    </location>
</feature>
<dbReference type="InterPro" id="IPR000595">
    <property type="entry name" value="cNMP-bd_dom"/>
</dbReference>
<evidence type="ECO:0000256" key="11">
    <source>
        <dbReference type="ARBA" id="ARBA00023136"/>
    </source>
</evidence>
<keyword evidence="7 13" id="KW-0851">Voltage-gated channel</keyword>
<dbReference type="InterPro" id="IPR003938">
    <property type="entry name" value="K_chnl_volt-dep_EAG/ELK/ERG"/>
</dbReference>
<dbReference type="InterPro" id="IPR005821">
    <property type="entry name" value="Ion_trans_dom"/>
</dbReference>
<evidence type="ECO:0000256" key="3">
    <source>
        <dbReference type="ARBA" id="ARBA00022448"/>
    </source>
</evidence>
<dbReference type="Pfam" id="PF11834">
    <property type="entry name" value="KHA"/>
    <property type="match status" value="1"/>
</dbReference>
<feature type="transmembrane region" description="Helical" evidence="13">
    <location>
        <begin position="136"/>
        <end position="156"/>
    </location>
</feature>
<dbReference type="EMBL" id="JAQQAF010000006">
    <property type="protein sequence ID" value="KAJ8477167.1"/>
    <property type="molecule type" value="Genomic_DNA"/>
</dbReference>
<dbReference type="FunFam" id="1.10.287.70:FF:000123">
    <property type="entry name" value="Potassium channel KAT3"/>
    <property type="match status" value="1"/>
</dbReference>
<dbReference type="Gene3D" id="2.60.120.10">
    <property type="entry name" value="Jelly Rolls"/>
    <property type="match status" value="1"/>
</dbReference>
<dbReference type="SMART" id="SM00100">
    <property type="entry name" value="cNMP"/>
    <property type="match status" value="1"/>
</dbReference>
<feature type="transmembrane region" description="Helical" evidence="13">
    <location>
        <begin position="276"/>
        <end position="294"/>
    </location>
</feature>
<evidence type="ECO:0000256" key="13">
    <source>
        <dbReference type="RuleBase" id="RU369015"/>
    </source>
</evidence>
<keyword evidence="8 13" id="KW-0630">Potassium</keyword>
<comment type="domain">
    <text evidence="13">The KHA domain (rich in hydrophobic and acidic residues) present in the C-terminal part is likely to be important for tetramerization.</text>
</comment>
<keyword evidence="9 13" id="KW-1133">Transmembrane helix</keyword>
<evidence type="ECO:0000256" key="1">
    <source>
        <dbReference type="ARBA" id="ARBA00004141"/>
    </source>
</evidence>
<dbReference type="InterPro" id="IPR021789">
    <property type="entry name" value="KHA_dom"/>
</dbReference>
<comment type="subunit">
    <text evidence="13">The potassium channel is composed of a homo- or heterotetrameric complex of pore-forming subunits.</text>
</comment>
<dbReference type="PROSITE" id="PS51490">
    <property type="entry name" value="KHA"/>
    <property type="match status" value="1"/>
</dbReference>
<dbReference type="CDD" id="cd00038">
    <property type="entry name" value="CAP_ED"/>
    <property type="match status" value="1"/>
</dbReference>
<comment type="similarity">
    <text evidence="2 13">Belongs to the potassium channel family. Plant (TC 1.A.1.4) subfamily.</text>
</comment>
<dbReference type="PRINTS" id="PR01463">
    <property type="entry name" value="EAGCHANLFMLY"/>
</dbReference>
<dbReference type="GO" id="GO:0034702">
    <property type="term" value="C:monoatomic ion channel complex"/>
    <property type="evidence" value="ECO:0007669"/>
    <property type="project" value="UniProtKB-KW"/>
</dbReference>
<protein>
    <recommendedName>
        <fullName evidence="13">Potassium channel</fullName>
    </recommendedName>
</protein>
<comment type="caution">
    <text evidence="16">The sequence shown here is derived from an EMBL/GenBank/DDBJ whole genome shotgun (WGS) entry which is preliminary data.</text>
</comment>
<dbReference type="AlphaFoldDB" id="A0AAV8QMC3"/>
<gene>
    <name evidence="16" type="ORF">OPV22_020894</name>
</gene>
<dbReference type="PANTHER" id="PTHR45743">
    <property type="entry name" value="POTASSIUM CHANNEL AKT1"/>
    <property type="match status" value="1"/>
</dbReference>
<dbReference type="PANTHER" id="PTHR45743:SF6">
    <property type="entry name" value="POTASSIUM CHANNEL KAT2"/>
    <property type="match status" value="1"/>
</dbReference>
<proteinExistence type="inferred from homology"/>
<dbReference type="FunFam" id="2.60.120.10:FF:000074">
    <property type="entry name" value="Potassium channel KAT2"/>
    <property type="match status" value="1"/>
</dbReference>
<keyword evidence="11 13" id="KW-0472">Membrane</keyword>
<dbReference type="Gene3D" id="1.10.287.70">
    <property type="match status" value="1"/>
</dbReference>
<name>A0AAV8QMC3_ENSVE</name>
<comment type="domain">
    <text evidence="13">The segment S4 is probably the voltage-sensor and is characterized by a series of positively charged amino acids. The pore-forming region H5 is enclosed by the transmembrane segments S5 and S6 in the Shaker-type (1P/6TM) and contains the GYGD signature motif which seems to be involved in potassium selectivity.</text>
</comment>
<dbReference type="Pfam" id="PF00027">
    <property type="entry name" value="cNMP_binding"/>
    <property type="match status" value="1"/>
</dbReference>
<evidence type="ECO:0000256" key="9">
    <source>
        <dbReference type="ARBA" id="ARBA00022989"/>
    </source>
</evidence>
<evidence type="ECO:0000259" key="15">
    <source>
        <dbReference type="PROSITE" id="PS51490"/>
    </source>
</evidence>
<keyword evidence="3 13" id="KW-0813">Transport</keyword>
<organism evidence="16 17">
    <name type="scientific">Ensete ventricosum</name>
    <name type="common">Abyssinian banana</name>
    <name type="synonym">Musa ensete</name>
    <dbReference type="NCBI Taxonomy" id="4639"/>
    <lineage>
        <taxon>Eukaryota</taxon>
        <taxon>Viridiplantae</taxon>
        <taxon>Streptophyta</taxon>
        <taxon>Embryophyta</taxon>
        <taxon>Tracheophyta</taxon>
        <taxon>Spermatophyta</taxon>
        <taxon>Magnoliopsida</taxon>
        <taxon>Liliopsida</taxon>
        <taxon>Zingiberales</taxon>
        <taxon>Musaceae</taxon>
        <taxon>Ensete</taxon>
    </lineage>
</organism>
<keyword evidence="12 13" id="KW-0407">Ion channel</keyword>
<evidence type="ECO:0000256" key="4">
    <source>
        <dbReference type="ARBA" id="ARBA00022538"/>
    </source>
</evidence>
<keyword evidence="17" id="KW-1185">Reference proteome</keyword>
<dbReference type="InterPro" id="IPR018490">
    <property type="entry name" value="cNMP-bd_dom_sf"/>
</dbReference>
<reference evidence="16 17" key="1">
    <citation type="submission" date="2022-12" db="EMBL/GenBank/DDBJ databases">
        <title>Chromosome-scale assembly of the Ensete ventricosum genome.</title>
        <authorList>
            <person name="Dussert Y."/>
            <person name="Stocks J."/>
            <person name="Wendawek A."/>
            <person name="Woldeyes F."/>
            <person name="Nichols R.A."/>
            <person name="Borrell J.S."/>
        </authorList>
    </citation>
    <scope>NUCLEOTIDE SEQUENCE [LARGE SCALE GENOMIC DNA]</scope>
    <source>
        <strain evidence="17">cv. Maze</strain>
        <tissue evidence="16">Seeds</tissue>
    </source>
</reference>
<feature type="transmembrane region" description="Helical" evidence="13">
    <location>
        <begin position="97"/>
        <end position="116"/>
    </location>
</feature>
<keyword evidence="6 13" id="KW-0631">Potassium channel</keyword>
<dbReference type="Proteomes" id="UP001222027">
    <property type="component" value="Unassembled WGS sequence"/>
</dbReference>
<comment type="subcellular location">
    <subcellularLocation>
        <location evidence="1 13">Membrane</location>
        <topology evidence="1 13">Multi-pass membrane protein</topology>
    </subcellularLocation>
</comment>
<dbReference type="InterPro" id="IPR045319">
    <property type="entry name" value="KAT/AKT"/>
</dbReference>
<evidence type="ECO:0000256" key="8">
    <source>
        <dbReference type="ARBA" id="ARBA00022958"/>
    </source>
</evidence>
<evidence type="ECO:0000259" key="14">
    <source>
        <dbReference type="PROSITE" id="PS50042"/>
    </source>
</evidence>
<keyword evidence="5 13" id="KW-0812">Transmembrane</keyword>
<keyword evidence="4 13" id="KW-0633">Potassium transport</keyword>
<dbReference type="SUPFAM" id="SSF81324">
    <property type="entry name" value="Voltage-gated potassium channels"/>
    <property type="match status" value="1"/>
</dbReference>
<feature type="transmembrane region" description="Helical" evidence="13">
    <location>
        <begin position="63"/>
        <end position="85"/>
    </location>
</feature>
<evidence type="ECO:0000256" key="6">
    <source>
        <dbReference type="ARBA" id="ARBA00022826"/>
    </source>
</evidence>
<sequence length="763" mass="87492">MDLFCAAKSYFQPFCYDGFQESSSSSSYSFSSDLLPSLGANINQSVKLRKFIVSPYDPRYRAWQMFLIPLVIYSAWICPYELAFLRHYPAKLLWVENILNSFFAVDIILTFFVAYLDRKSYLLTDDPKKIAARYLSSWFIFDILSTAPFQAISLLSDSSANGLGFKILNMLRLWRLRRISSFFSRLEKDIRFNYFWTRCTKLILVTLFAVHCAGCFNYLIADRYPNPERTSIGAVMPNFKSESLWTRYVTAIYWSITTLTTTGYGDIHAENSTEMLFYIFYMLFNLGLTAYLIGNMTNLVVHGTNRTRNFRDTIQAASEFAARNHLSQNIRCQMLSHICLRFKTEGLKQQETLNSLPKGVRTSIACYLFYPIVQQVYLFRGVSRNFLYQLVTEMQAEYFPPREDVILHKEAPTDLYILVTGAVDLRSNIHGNEQIHKRVAAGEVFGEIGVLCHMPQPYTARTVELSQILRLSSSTFMNMIQENAGDGNIIMNNLLQKLKLEQNPSAGVEDSSNLLKEMLKGEKWSFSSCYEDYKLQEQPSWESMEGRNNPCPVSGSDRWDTSYDLYGTDINLTHTHIHAALRRCDKMGNSKIVELDQEANRDGLNVSDPTPMDLAENAENNNICNLSLRYNNGMSMTGDQQFANINDTNSVIEGYEEQSQIFMHSKIPYKMKNASSRSGSSSVDSDKRQMVSKRVVIHMHKTKSRSSRELMGKLINLPDSLEELFKITGQKFNVDQPTMVFNQDDAEIDDIVVIRDGDHLFLL</sequence>
<evidence type="ECO:0000256" key="10">
    <source>
        <dbReference type="ARBA" id="ARBA00023065"/>
    </source>
</evidence>
<feature type="domain" description="KHA" evidence="15">
    <location>
        <begin position="694"/>
        <end position="763"/>
    </location>
</feature>
<evidence type="ECO:0000313" key="17">
    <source>
        <dbReference type="Proteomes" id="UP001222027"/>
    </source>
</evidence>
<dbReference type="Pfam" id="PF00520">
    <property type="entry name" value="Ion_trans"/>
    <property type="match status" value="1"/>
</dbReference>
<accession>A0AAV8QMC3</accession>